<dbReference type="RefSeq" id="WP_119812937.1">
    <property type="nucleotide sequence ID" value="NZ_QYUP01000175.1"/>
</dbReference>
<dbReference type="InterPro" id="IPR035642">
    <property type="entry name" value="MraZ_N"/>
</dbReference>
<evidence type="ECO:0000256" key="2">
    <source>
        <dbReference type="ARBA" id="ARBA00022490"/>
    </source>
</evidence>
<evidence type="ECO:0000256" key="1">
    <source>
        <dbReference type="ARBA" id="ARBA00013860"/>
    </source>
</evidence>
<keyword evidence="5 7" id="KW-0238">DNA-binding</keyword>
<evidence type="ECO:0000256" key="7">
    <source>
        <dbReference type="HAMAP-Rule" id="MF_01008"/>
    </source>
</evidence>
<dbReference type="InterPro" id="IPR020603">
    <property type="entry name" value="MraZ_dom"/>
</dbReference>
<dbReference type="InterPro" id="IPR035644">
    <property type="entry name" value="MraZ_C"/>
</dbReference>
<evidence type="ECO:0000259" key="8">
    <source>
        <dbReference type="PROSITE" id="PS51740"/>
    </source>
</evidence>
<dbReference type="SUPFAM" id="SSF89447">
    <property type="entry name" value="AbrB/MazE/MraZ-like"/>
    <property type="match status" value="1"/>
</dbReference>
<sequence>MFQGASAINLDAKGRMSIPAKHRDALAVQCEGRLTLTKHPHGCLLFFPRPVWESHREQIAAWPMSARAWQRIFLGNAIDVEMDSAGRILISPELRTAVGLNRDVMLLGMGTHFEIWDAAKLAENEQEAVAGAMPDVLSNFSF</sequence>
<dbReference type="CDD" id="cd16321">
    <property type="entry name" value="MraZ_C"/>
    <property type="match status" value="1"/>
</dbReference>
<comment type="subcellular location">
    <subcellularLocation>
        <location evidence="7">Cytoplasm</location>
        <location evidence="7">Nucleoid</location>
    </subcellularLocation>
</comment>
<organism evidence="9 10">
    <name type="scientific">Massilia cavernae</name>
    <dbReference type="NCBI Taxonomy" id="2320864"/>
    <lineage>
        <taxon>Bacteria</taxon>
        <taxon>Pseudomonadati</taxon>
        <taxon>Pseudomonadota</taxon>
        <taxon>Betaproteobacteria</taxon>
        <taxon>Burkholderiales</taxon>
        <taxon>Oxalobacteraceae</taxon>
        <taxon>Telluria group</taxon>
        <taxon>Massilia</taxon>
    </lineage>
</organism>
<proteinExistence type="inferred from homology"/>
<dbReference type="GO" id="GO:0009295">
    <property type="term" value="C:nucleoid"/>
    <property type="evidence" value="ECO:0007669"/>
    <property type="project" value="UniProtKB-SubCell"/>
</dbReference>
<dbReference type="InterPro" id="IPR003444">
    <property type="entry name" value="MraZ"/>
</dbReference>
<dbReference type="Proteomes" id="UP000284006">
    <property type="component" value="Unassembled WGS sequence"/>
</dbReference>
<feature type="domain" description="SpoVT-AbrB" evidence="8">
    <location>
        <begin position="77"/>
        <end position="120"/>
    </location>
</feature>
<dbReference type="InterPro" id="IPR038619">
    <property type="entry name" value="MraZ_sf"/>
</dbReference>
<dbReference type="EMBL" id="QYUP01000175">
    <property type="protein sequence ID" value="RJG09433.1"/>
    <property type="molecule type" value="Genomic_DNA"/>
</dbReference>
<keyword evidence="4 7" id="KW-0805">Transcription regulation</keyword>
<evidence type="ECO:0000256" key="6">
    <source>
        <dbReference type="ARBA" id="ARBA00023163"/>
    </source>
</evidence>
<evidence type="ECO:0000313" key="10">
    <source>
        <dbReference type="Proteomes" id="UP000284006"/>
    </source>
</evidence>
<dbReference type="Gene3D" id="3.40.1550.20">
    <property type="entry name" value="Transcriptional regulator MraZ domain"/>
    <property type="match status" value="1"/>
</dbReference>
<dbReference type="InterPro" id="IPR037914">
    <property type="entry name" value="SpoVT-AbrB_sf"/>
</dbReference>
<dbReference type="HAMAP" id="MF_01008">
    <property type="entry name" value="MraZ"/>
    <property type="match status" value="1"/>
</dbReference>
<gene>
    <name evidence="7 9" type="primary">mraZ</name>
    <name evidence="9" type="ORF">D3872_22910</name>
</gene>
<keyword evidence="3" id="KW-0677">Repeat</keyword>
<comment type="caution">
    <text evidence="9">The sequence shown here is derived from an EMBL/GenBank/DDBJ whole genome shotgun (WGS) entry which is preliminary data.</text>
</comment>
<comment type="subunit">
    <text evidence="7">Forms oligomers.</text>
</comment>
<dbReference type="CDD" id="cd16320">
    <property type="entry name" value="MraZ_N"/>
    <property type="match status" value="1"/>
</dbReference>
<dbReference type="GO" id="GO:0003700">
    <property type="term" value="F:DNA-binding transcription factor activity"/>
    <property type="evidence" value="ECO:0007669"/>
    <property type="project" value="UniProtKB-UniRule"/>
</dbReference>
<dbReference type="Pfam" id="PF02381">
    <property type="entry name" value="MraZ"/>
    <property type="match status" value="2"/>
</dbReference>
<evidence type="ECO:0000256" key="5">
    <source>
        <dbReference type="ARBA" id="ARBA00023125"/>
    </source>
</evidence>
<protein>
    <recommendedName>
        <fullName evidence="1 7">Transcriptional regulator MraZ</fullName>
    </recommendedName>
</protein>
<name>A0A418XAQ9_9BURK</name>
<evidence type="ECO:0000313" key="9">
    <source>
        <dbReference type="EMBL" id="RJG09433.1"/>
    </source>
</evidence>
<dbReference type="PROSITE" id="PS51740">
    <property type="entry name" value="SPOVT_ABRB"/>
    <property type="match status" value="2"/>
</dbReference>
<feature type="domain" description="SpoVT-AbrB" evidence="8">
    <location>
        <begin position="5"/>
        <end position="51"/>
    </location>
</feature>
<dbReference type="InterPro" id="IPR007159">
    <property type="entry name" value="SpoVT-AbrB_dom"/>
</dbReference>
<evidence type="ECO:0000256" key="3">
    <source>
        <dbReference type="ARBA" id="ARBA00022737"/>
    </source>
</evidence>
<reference evidence="9 10" key="1">
    <citation type="submission" date="2018-09" db="EMBL/GenBank/DDBJ databases">
        <authorList>
            <person name="Zhu H."/>
        </authorList>
    </citation>
    <scope>NUCLEOTIDE SEQUENCE [LARGE SCALE GENOMIC DNA]</scope>
    <source>
        <strain evidence="9 10">K1S02-61</strain>
    </source>
</reference>
<dbReference type="NCBIfam" id="TIGR00242">
    <property type="entry name" value="division/cell wall cluster transcriptional repressor MraZ"/>
    <property type="match status" value="1"/>
</dbReference>
<dbReference type="OrthoDB" id="9807753at2"/>
<keyword evidence="6 7" id="KW-0804">Transcription</keyword>
<dbReference type="GO" id="GO:0000976">
    <property type="term" value="F:transcription cis-regulatory region binding"/>
    <property type="evidence" value="ECO:0007669"/>
    <property type="project" value="TreeGrafter"/>
</dbReference>
<dbReference type="PANTHER" id="PTHR34701">
    <property type="entry name" value="TRANSCRIPTIONAL REGULATOR MRAZ"/>
    <property type="match status" value="1"/>
</dbReference>
<dbReference type="GO" id="GO:2000143">
    <property type="term" value="P:negative regulation of DNA-templated transcription initiation"/>
    <property type="evidence" value="ECO:0007669"/>
    <property type="project" value="TreeGrafter"/>
</dbReference>
<evidence type="ECO:0000256" key="4">
    <source>
        <dbReference type="ARBA" id="ARBA00023015"/>
    </source>
</evidence>
<dbReference type="GO" id="GO:0005737">
    <property type="term" value="C:cytoplasm"/>
    <property type="evidence" value="ECO:0007669"/>
    <property type="project" value="UniProtKB-UniRule"/>
</dbReference>
<keyword evidence="2 7" id="KW-0963">Cytoplasm</keyword>
<dbReference type="PANTHER" id="PTHR34701:SF1">
    <property type="entry name" value="TRANSCRIPTIONAL REGULATOR MRAZ"/>
    <property type="match status" value="1"/>
</dbReference>
<comment type="similarity">
    <text evidence="7">Belongs to the MraZ family.</text>
</comment>
<dbReference type="AlphaFoldDB" id="A0A418XAQ9"/>
<keyword evidence="10" id="KW-1185">Reference proteome</keyword>
<accession>A0A418XAQ9</accession>